<reference evidence="1" key="2">
    <citation type="journal article" date="2022" name="New Phytol.">
        <title>Evolutionary transition to the ectomycorrhizal habit in the genomes of a hyperdiverse lineage of mushroom-forming fungi.</title>
        <authorList>
            <person name="Looney B."/>
            <person name="Miyauchi S."/>
            <person name="Morin E."/>
            <person name="Drula E."/>
            <person name="Courty P.E."/>
            <person name="Kohler A."/>
            <person name="Kuo A."/>
            <person name="LaButti K."/>
            <person name="Pangilinan J."/>
            <person name="Lipzen A."/>
            <person name="Riley R."/>
            <person name="Andreopoulos W."/>
            <person name="He G."/>
            <person name="Johnson J."/>
            <person name="Nolan M."/>
            <person name="Tritt A."/>
            <person name="Barry K.W."/>
            <person name="Grigoriev I.V."/>
            <person name="Nagy L.G."/>
            <person name="Hibbett D."/>
            <person name="Henrissat B."/>
            <person name="Matheny P.B."/>
            <person name="Labbe J."/>
            <person name="Martin F.M."/>
        </authorList>
    </citation>
    <scope>NUCLEOTIDE SEQUENCE</scope>
    <source>
        <strain evidence="1">HHB10654</strain>
    </source>
</reference>
<gene>
    <name evidence="1" type="ORF">BV25DRAFT_1808516</name>
</gene>
<sequence length="790" mass="89300">MDVISLLTLSSSDAFSGFRTAVVDESPSASRKVARLDADSDSGSAFRSRASAAARTGDKQKGPIRVQVAGAAPVSSRPQRFNDSLLAQLRQCIRLLLTRYSQEDLPLPYERIYSACRHIVFIMGMGEGLTDILKLELEKCVGNLEKGLSEEIADGMDYFSPLARSLTWFEGQVGILTEVLTYLDRAYLLSSMTSVRQMADALLESRILQDTQFHSRLLAGITDWASWEREHKEAHTARPHIREVIRHLQAHGMYNGRFEMVYLQNLNTFYTAQSKSLATPGKDALVFLAFCLEKIDEEMTRAKAVLPQGSWDAVREATERGLLAEHLEWFARGTIGTLIDAKDLPKLSTLNGLLHRASGTKELMEAFTAFVQARVVDIVTDAPRDGDMVERLLEFKAAADLAVQKALTDDVGRPQKDLGYALTDAFSTGFKARPTKPAEMIAKHVDRLMRKGQRGASDEEFEAQLDAALALYRFTEDKDVFRTFYHRALAKRLLLERSASDDFEKAILKKLKEQYDPEFSMGDHMFNDLALSRDSMREYHARIGGEDVQKLNVMVLQQSFWPFTTRPAKVDLPVNMQGELTAFSQFYQEKHQGHRLEWNHGLGTVSLKGVFTPGQKELSVTLYQAVVLLLFNNAKEIPFLDLKASTGLEDAELRRTLQSLACGKKKVLKKRPVGKDVDDGDIFEFNDDFSDPRARVHINSIQVKETPDETKRTHHAIEGDRKHYLDAAIVRIMKARKRMTYEQIKTETIDAVKKHFVPDVSSIKQRVDSLVEQDYIKRDEDDRNVFVYVA</sequence>
<evidence type="ECO:0000313" key="2">
    <source>
        <dbReference type="Proteomes" id="UP000814140"/>
    </source>
</evidence>
<keyword evidence="2" id="KW-1185">Reference proteome</keyword>
<protein>
    <submittedName>
        <fullName evidence="1">Cullin-4B</fullName>
    </submittedName>
</protein>
<evidence type="ECO:0000313" key="1">
    <source>
        <dbReference type="EMBL" id="KAI0059900.1"/>
    </source>
</evidence>
<proteinExistence type="predicted"/>
<accession>A0ACB8STY3</accession>
<dbReference type="Proteomes" id="UP000814140">
    <property type="component" value="Unassembled WGS sequence"/>
</dbReference>
<dbReference type="EMBL" id="MU277223">
    <property type="protein sequence ID" value="KAI0059900.1"/>
    <property type="molecule type" value="Genomic_DNA"/>
</dbReference>
<reference evidence="1" key="1">
    <citation type="submission" date="2021-03" db="EMBL/GenBank/DDBJ databases">
        <authorList>
            <consortium name="DOE Joint Genome Institute"/>
            <person name="Ahrendt S."/>
            <person name="Looney B.P."/>
            <person name="Miyauchi S."/>
            <person name="Morin E."/>
            <person name="Drula E."/>
            <person name="Courty P.E."/>
            <person name="Chicoki N."/>
            <person name="Fauchery L."/>
            <person name="Kohler A."/>
            <person name="Kuo A."/>
            <person name="Labutti K."/>
            <person name="Pangilinan J."/>
            <person name="Lipzen A."/>
            <person name="Riley R."/>
            <person name="Andreopoulos W."/>
            <person name="He G."/>
            <person name="Johnson J."/>
            <person name="Barry K.W."/>
            <person name="Grigoriev I.V."/>
            <person name="Nagy L."/>
            <person name="Hibbett D."/>
            <person name="Henrissat B."/>
            <person name="Matheny P.B."/>
            <person name="Labbe J."/>
            <person name="Martin F."/>
        </authorList>
    </citation>
    <scope>NUCLEOTIDE SEQUENCE</scope>
    <source>
        <strain evidence="1">HHB10654</strain>
    </source>
</reference>
<comment type="caution">
    <text evidence="1">The sequence shown here is derived from an EMBL/GenBank/DDBJ whole genome shotgun (WGS) entry which is preliminary data.</text>
</comment>
<name>A0ACB8STY3_9AGAM</name>
<organism evidence="1 2">
    <name type="scientific">Artomyces pyxidatus</name>
    <dbReference type="NCBI Taxonomy" id="48021"/>
    <lineage>
        <taxon>Eukaryota</taxon>
        <taxon>Fungi</taxon>
        <taxon>Dikarya</taxon>
        <taxon>Basidiomycota</taxon>
        <taxon>Agaricomycotina</taxon>
        <taxon>Agaricomycetes</taxon>
        <taxon>Russulales</taxon>
        <taxon>Auriscalpiaceae</taxon>
        <taxon>Artomyces</taxon>
    </lineage>
</organism>